<reference evidence="2" key="1">
    <citation type="journal article" date="2019" name="Int. J. Syst. Evol. Microbiol.">
        <title>The Global Catalogue of Microorganisms (GCM) 10K type strain sequencing project: providing services to taxonomists for standard genome sequencing and annotation.</title>
        <authorList>
            <consortium name="The Broad Institute Genomics Platform"/>
            <consortium name="The Broad Institute Genome Sequencing Center for Infectious Disease"/>
            <person name="Wu L."/>
            <person name="Ma J."/>
        </authorList>
    </citation>
    <scope>NUCLEOTIDE SEQUENCE [LARGE SCALE GENOMIC DNA]</scope>
    <source>
        <strain evidence="2">JCM 14368</strain>
    </source>
</reference>
<organism evidence="1 2">
    <name type="scientific">Deinococcus depolymerans</name>
    <dbReference type="NCBI Taxonomy" id="392408"/>
    <lineage>
        <taxon>Bacteria</taxon>
        <taxon>Thermotogati</taxon>
        <taxon>Deinococcota</taxon>
        <taxon>Deinococci</taxon>
        <taxon>Deinococcales</taxon>
        <taxon>Deinococcaceae</taxon>
        <taxon>Deinococcus</taxon>
    </lineage>
</organism>
<evidence type="ECO:0000313" key="1">
    <source>
        <dbReference type="EMBL" id="GAA0505649.1"/>
    </source>
</evidence>
<evidence type="ECO:0000313" key="2">
    <source>
        <dbReference type="Proteomes" id="UP001500191"/>
    </source>
</evidence>
<gene>
    <name evidence="1" type="ORF">GCM10008937_11950</name>
</gene>
<proteinExistence type="predicted"/>
<protein>
    <submittedName>
        <fullName evidence="1">Uncharacterized protein</fullName>
    </submittedName>
</protein>
<accession>A0ABP3LQY0</accession>
<dbReference type="InterPro" id="IPR013785">
    <property type="entry name" value="Aldolase_TIM"/>
</dbReference>
<dbReference type="Proteomes" id="UP001500191">
    <property type="component" value="Unassembled WGS sequence"/>
</dbReference>
<sequence length="99" mass="10653">MATSPSRNWPPSFPLRLSGQSFLGWGGYSGGREAVFVHPHTLLKPTATRADIVNLCAGAREHSFFAVCLNPVFIGLVKGELAGSDVKVVGRCVGSRWVR</sequence>
<comment type="caution">
    <text evidence="1">The sequence shown here is derived from an EMBL/GenBank/DDBJ whole genome shotgun (WGS) entry which is preliminary data.</text>
</comment>
<dbReference type="Gene3D" id="3.20.20.70">
    <property type="entry name" value="Aldolase class I"/>
    <property type="match status" value="1"/>
</dbReference>
<dbReference type="SUPFAM" id="SSF51569">
    <property type="entry name" value="Aldolase"/>
    <property type="match status" value="1"/>
</dbReference>
<keyword evidence="2" id="KW-1185">Reference proteome</keyword>
<dbReference type="EMBL" id="BAAADB010000008">
    <property type="protein sequence ID" value="GAA0505649.1"/>
    <property type="molecule type" value="Genomic_DNA"/>
</dbReference>
<name>A0ABP3LQY0_9DEIO</name>